<organism evidence="4 5">
    <name type="scientific">Diploptera punctata</name>
    <name type="common">Pacific beetle cockroach</name>
    <dbReference type="NCBI Taxonomy" id="6984"/>
    <lineage>
        <taxon>Eukaryota</taxon>
        <taxon>Metazoa</taxon>
        <taxon>Ecdysozoa</taxon>
        <taxon>Arthropoda</taxon>
        <taxon>Hexapoda</taxon>
        <taxon>Insecta</taxon>
        <taxon>Pterygota</taxon>
        <taxon>Neoptera</taxon>
        <taxon>Polyneoptera</taxon>
        <taxon>Dictyoptera</taxon>
        <taxon>Blattodea</taxon>
        <taxon>Blaberoidea</taxon>
        <taxon>Blaberidae</taxon>
        <taxon>Diplopterinae</taxon>
        <taxon>Diploptera</taxon>
    </lineage>
</organism>
<sequence length="403" mass="45046">YTQSTESRIILTPYCEYDFQYGMRPILMAAWHGHKDAVQMLINCGANVVAVNKKQYTLLMCAARNNRADVVDFLLDTLEDLKVDAVDLEQQTALYHAALGGHAGIVRRLVEAGAKTDTRNKIFNRCRRHFHAACEKEPQPLWIVDFLLRHEADLDARDEDGNCPLHTATENQQTQVVQLLLDNGSPPDAENTKGFTPLHVASSKGCRGIIEALVQHGASLNHQSKNGNTPLHVACQANETETVELLISKGADLNALNVRLQSPIHIAAEQGYTDICKVLLAAGANIDQREQGGKTPLYIAARGSFTAIVDMIIKTARLDYPAPEEEDGTENNLNVLNTARRKWRLSESRGSTVGIQHESNERLRELLFRVAYKQLSQGEWKRLAHHWAFTEEQIKAIEHQYTA</sequence>
<keyword evidence="2 3" id="KW-0040">ANK repeat</keyword>
<evidence type="ECO:0000256" key="2">
    <source>
        <dbReference type="ARBA" id="ARBA00023043"/>
    </source>
</evidence>
<dbReference type="SMART" id="SM00248">
    <property type="entry name" value="ANK"/>
    <property type="match status" value="9"/>
</dbReference>
<dbReference type="PANTHER" id="PTHR24171">
    <property type="entry name" value="ANKYRIN REPEAT DOMAIN-CONTAINING PROTEIN 39-RELATED"/>
    <property type="match status" value="1"/>
</dbReference>
<reference evidence="4" key="2">
    <citation type="submission" date="2023-05" db="EMBL/GenBank/DDBJ databases">
        <authorList>
            <person name="Fouks B."/>
        </authorList>
    </citation>
    <scope>NUCLEOTIDE SEQUENCE</scope>
    <source>
        <strain evidence="4">Stay&amp;Tobe</strain>
        <tissue evidence="4">Testes</tissue>
    </source>
</reference>
<dbReference type="Pfam" id="PF00023">
    <property type="entry name" value="Ank"/>
    <property type="match status" value="1"/>
</dbReference>
<gene>
    <name evidence="4" type="ORF">L9F63_025565</name>
</gene>
<keyword evidence="5" id="KW-1185">Reference proteome</keyword>
<comment type="caution">
    <text evidence="4">The sequence shown here is derived from an EMBL/GenBank/DDBJ whole genome shotgun (WGS) entry which is preliminary data.</text>
</comment>
<evidence type="ECO:0000256" key="1">
    <source>
        <dbReference type="ARBA" id="ARBA00022737"/>
    </source>
</evidence>
<proteinExistence type="predicted"/>
<feature type="repeat" description="ANK" evidence="3">
    <location>
        <begin position="226"/>
        <end position="258"/>
    </location>
</feature>
<feature type="repeat" description="ANK" evidence="3">
    <location>
        <begin position="89"/>
        <end position="121"/>
    </location>
</feature>
<dbReference type="InterPro" id="IPR011029">
    <property type="entry name" value="DEATH-like_dom_sf"/>
</dbReference>
<dbReference type="PROSITE" id="PS50088">
    <property type="entry name" value="ANK_REPEAT"/>
    <property type="match status" value="6"/>
</dbReference>
<feature type="repeat" description="ANK" evidence="3">
    <location>
        <begin position="160"/>
        <end position="192"/>
    </location>
</feature>
<dbReference type="EMBL" id="JASPKZ010009717">
    <property type="protein sequence ID" value="KAJ9576539.1"/>
    <property type="molecule type" value="Genomic_DNA"/>
</dbReference>
<feature type="repeat" description="ANK" evidence="3">
    <location>
        <begin position="259"/>
        <end position="291"/>
    </location>
</feature>
<feature type="repeat" description="ANK" evidence="3">
    <location>
        <begin position="21"/>
        <end position="53"/>
    </location>
</feature>
<dbReference type="PANTHER" id="PTHR24171:SF11">
    <property type="entry name" value="26S PROTEASOME NON-ATPASE REGULATORY SUBUNIT 10"/>
    <property type="match status" value="1"/>
</dbReference>
<reference evidence="4" key="1">
    <citation type="journal article" date="2023" name="IScience">
        <title>Live-bearing cockroach genome reveals convergent evolutionary mechanisms linked to viviparity in insects and beyond.</title>
        <authorList>
            <person name="Fouks B."/>
            <person name="Harrison M.C."/>
            <person name="Mikhailova A.A."/>
            <person name="Marchal E."/>
            <person name="English S."/>
            <person name="Carruthers M."/>
            <person name="Jennings E.C."/>
            <person name="Chiamaka E.L."/>
            <person name="Frigard R.A."/>
            <person name="Pippel M."/>
            <person name="Attardo G.M."/>
            <person name="Benoit J.B."/>
            <person name="Bornberg-Bauer E."/>
            <person name="Tobe S.S."/>
        </authorList>
    </citation>
    <scope>NUCLEOTIDE SEQUENCE</scope>
    <source>
        <strain evidence="4">Stay&amp;Tobe</strain>
    </source>
</reference>
<feature type="non-terminal residue" evidence="4">
    <location>
        <position position="403"/>
    </location>
</feature>
<evidence type="ECO:0000313" key="5">
    <source>
        <dbReference type="Proteomes" id="UP001233999"/>
    </source>
</evidence>
<protein>
    <submittedName>
        <fullName evidence="4">Uncharacterized protein</fullName>
    </submittedName>
</protein>
<dbReference type="PROSITE" id="PS50297">
    <property type="entry name" value="ANK_REP_REGION"/>
    <property type="match status" value="6"/>
</dbReference>
<dbReference type="Pfam" id="PF12796">
    <property type="entry name" value="Ank_2"/>
    <property type="match status" value="3"/>
</dbReference>
<dbReference type="InterPro" id="IPR036770">
    <property type="entry name" value="Ankyrin_rpt-contain_sf"/>
</dbReference>
<evidence type="ECO:0000313" key="4">
    <source>
        <dbReference type="EMBL" id="KAJ9576539.1"/>
    </source>
</evidence>
<dbReference type="InterPro" id="IPR002110">
    <property type="entry name" value="Ankyrin_rpt"/>
</dbReference>
<name>A0AAD8E4I4_DIPPU</name>
<accession>A0AAD8E4I4</accession>
<dbReference type="PRINTS" id="PR01415">
    <property type="entry name" value="ANKYRIN"/>
</dbReference>
<feature type="non-terminal residue" evidence="4">
    <location>
        <position position="1"/>
    </location>
</feature>
<dbReference type="Gene3D" id="1.25.40.20">
    <property type="entry name" value="Ankyrin repeat-containing domain"/>
    <property type="match status" value="3"/>
</dbReference>
<dbReference type="Proteomes" id="UP001233999">
    <property type="component" value="Unassembled WGS sequence"/>
</dbReference>
<keyword evidence="1" id="KW-0677">Repeat</keyword>
<evidence type="ECO:0000256" key="3">
    <source>
        <dbReference type="PROSITE-ProRule" id="PRU00023"/>
    </source>
</evidence>
<feature type="repeat" description="ANK" evidence="3">
    <location>
        <begin position="193"/>
        <end position="225"/>
    </location>
</feature>
<dbReference type="SUPFAM" id="SSF48403">
    <property type="entry name" value="Ankyrin repeat"/>
    <property type="match status" value="1"/>
</dbReference>
<dbReference type="SUPFAM" id="SSF47986">
    <property type="entry name" value="DEATH domain"/>
    <property type="match status" value="1"/>
</dbReference>
<dbReference type="AlphaFoldDB" id="A0AAD8E4I4"/>